<feature type="transmembrane region" description="Helical" evidence="1">
    <location>
        <begin position="181"/>
        <end position="206"/>
    </location>
</feature>
<sequence length="573" mass="63650">MTEQAAKPVSTRFRLATQLPDIHPNLWLGLMLLMLHFSVVFGNDAYWTRPFLLAHYGLFLLWQPLVGGDKKLDPRIAALIFAAAMLLVFWSWWILALWVAVLIGLVGSNATSVESRPQRLVYLLALTYLLALLLAWVMPHVFSTNQLHSAVAVVVRYGLIPLPLAIVLIRPGARQVQQISVVDLFYGLMLFLMVLVLVLGSFAVVAVTQTDYLIALAEMLIAMAMLLVVLSWLWNPRAGFGGLSQLLSRYLLSVGLPFEQWIQHLARQAEYQHDPEAFIRAAVASLDDLPWLAGGSWATAKSSSNFGTQTAHVLNFTYHGLELHWYTQRPISPALQIHASLLSQLLGYFYQAKLREQKLQHNAYTQAIYETGARLTHDVKNLLQSMKTLVAAAQNSDPEQAEALQALMQRQLPQMTQRLQGTLDKLKAPQQADDSLIGAALWWERVLQHYARDNIEFVMHPAALGCSLPQDLFDSVLDNLLGNALRKRQEDKSVSISVRLECAEQITLSVCDSGEAAPDAVAAHLFDAPVGSEHGLGIGLYQAGKQAAQLGYMLRLASNRDGEVCFTLSNQSQ</sequence>
<dbReference type="AlphaFoldDB" id="A0A401JD00"/>
<evidence type="ECO:0000256" key="1">
    <source>
        <dbReference type="SAM" id="Phobius"/>
    </source>
</evidence>
<protein>
    <recommendedName>
        <fullName evidence="2">Histidine kinase/HSP90-like ATPase domain-containing protein</fullName>
    </recommendedName>
</protein>
<feature type="transmembrane region" description="Helical" evidence="1">
    <location>
        <begin position="26"/>
        <end position="43"/>
    </location>
</feature>
<evidence type="ECO:0000313" key="4">
    <source>
        <dbReference type="Proteomes" id="UP000286806"/>
    </source>
</evidence>
<dbReference type="Pfam" id="PF02518">
    <property type="entry name" value="HATPase_c"/>
    <property type="match status" value="1"/>
</dbReference>
<keyword evidence="1" id="KW-1133">Transmembrane helix</keyword>
<dbReference type="EMBL" id="BGOW01000010">
    <property type="protein sequence ID" value="GBL45430.1"/>
    <property type="molecule type" value="Genomic_DNA"/>
</dbReference>
<reference evidence="3 4" key="1">
    <citation type="journal article" date="2019" name="Front. Microbiol.">
        <title>Genomes of Neutrophilic Sulfur-Oxidizing Chemolithoautotrophs Representing 9 Proteobacterial Species From 8 Genera.</title>
        <authorList>
            <person name="Watanabe T."/>
            <person name="Kojima H."/>
            <person name="Umezawa K."/>
            <person name="Hori C."/>
            <person name="Takasuka T.E."/>
            <person name="Kato Y."/>
            <person name="Fukui M."/>
        </authorList>
    </citation>
    <scope>NUCLEOTIDE SEQUENCE [LARGE SCALE GENOMIC DNA]</scope>
    <source>
        <strain evidence="3 4">TTN</strain>
    </source>
</reference>
<dbReference type="InterPro" id="IPR003594">
    <property type="entry name" value="HATPase_dom"/>
</dbReference>
<keyword evidence="4" id="KW-1185">Reference proteome</keyword>
<proteinExistence type="predicted"/>
<dbReference type="OrthoDB" id="9177708at2"/>
<feature type="domain" description="Histidine kinase/HSP90-like ATPase" evidence="2">
    <location>
        <begin position="468"/>
        <end position="572"/>
    </location>
</feature>
<evidence type="ECO:0000259" key="2">
    <source>
        <dbReference type="SMART" id="SM00387"/>
    </source>
</evidence>
<feature type="transmembrane region" description="Helical" evidence="1">
    <location>
        <begin position="78"/>
        <end position="108"/>
    </location>
</feature>
<feature type="transmembrane region" description="Helical" evidence="1">
    <location>
        <begin position="120"/>
        <end position="138"/>
    </location>
</feature>
<dbReference type="Gene3D" id="3.30.565.10">
    <property type="entry name" value="Histidine kinase-like ATPase, C-terminal domain"/>
    <property type="match status" value="1"/>
</dbReference>
<organism evidence="3 4">
    <name type="scientific">Sulfuriferula multivorans</name>
    <dbReference type="NCBI Taxonomy" id="1559896"/>
    <lineage>
        <taxon>Bacteria</taxon>
        <taxon>Pseudomonadati</taxon>
        <taxon>Pseudomonadota</taxon>
        <taxon>Betaproteobacteria</taxon>
        <taxon>Nitrosomonadales</taxon>
        <taxon>Sulfuricellaceae</taxon>
        <taxon>Sulfuriferula</taxon>
    </lineage>
</organism>
<dbReference type="SMART" id="SM00387">
    <property type="entry name" value="HATPase_c"/>
    <property type="match status" value="1"/>
</dbReference>
<feature type="transmembrane region" description="Helical" evidence="1">
    <location>
        <begin position="212"/>
        <end position="234"/>
    </location>
</feature>
<keyword evidence="1" id="KW-0472">Membrane</keyword>
<accession>A0A401JD00</accession>
<keyword evidence="1" id="KW-0812">Transmembrane</keyword>
<dbReference type="Proteomes" id="UP000286806">
    <property type="component" value="Unassembled WGS sequence"/>
</dbReference>
<comment type="caution">
    <text evidence="3">The sequence shown here is derived from an EMBL/GenBank/DDBJ whole genome shotgun (WGS) entry which is preliminary data.</text>
</comment>
<dbReference type="InterPro" id="IPR036890">
    <property type="entry name" value="HATPase_C_sf"/>
</dbReference>
<evidence type="ECO:0000313" key="3">
    <source>
        <dbReference type="EMBL" id="GBL45430.1"/>
    </source>
</evidence>
<name>A0A401JD00_9PROT</name>
<dbReference type="RefSeq" id="WP_124704250.1">
    <property type="nucleotide sequence ID" value="NZ_BGOW01000010.1"/>
</dbReference>
<dbReference type="SUPFAM" id="SSF55874">
    <property type="entry name" value="ATPase domain of HSP90 chaperone/DNA topoisomerase II/histidine kinase"/>
    <property type="match status" value="1"/>
</dbReference>
<gene>
    <name evidence="3" type="ORF">SFMTTN_1237</name>
</gene>